<feature type="chain" id="PRO_5032979560" evidence="1">
    <location>
        <begin position="26"/>
        <end position="146"/>
    </location>
</feature>
<feature type="signal peptide" evidence="1">
    <location>
        <begin position="1"/>
        <end position="25"/>
    </location>
</feature>
<evidence type="ECO:0000313" key="2">
    <source>
        <dbReference type="EMBL" id="MBB4013743.1"/>
    </source>
</evidence>
<proteinExistence type="predicted"/>
<reference evidence="2 3" key="1">
    <citation type="submission" date="2020-08" db="EMBL/GenBank/DDBJ databases">
        <title>Genomic Encyclopedia of Type Strains, Phase IV (KMG-IV): sequencing the most valuable type-strain genomes for metagenomic binning, comparative biology and taxonomic classification.</title>
        <authorList>
            <person name="Goeker M."/>
        </authorList>
    </citation>
    <scope>NUCLEOTIDE SEQUENCE [LARGE SCALE GENOMIC DNA]</scope>
    <source>
        <strain evidence="2 3">DSM 106739</strain>
    </source>
</reference>
<gene>
    <name evidence="2" type="ORF">GGR36_003089</name>
</gene>
<accession>A0A840BM76</accession>
<dbReference type="RefSeq" id="WP_183635673.1">
    <property type="nucleotide sequence ID" value="NZ_BAABLE010000005.1"/>
</dbReference>
<protein>
    <submittedName>
        <fullName evidence="2">Phage-related tail protein</fullName>
    </submittedName>
</protein>
<sequence>MTTTSKRLRFSLLLASLLITPLTHAARDASQASGQSSAAVSSAVAAVVGGTAEALSAGGELSVVAVEHGSEATVLVLRNISSGVEVSVKVAGQAAGGMSVAVGTTVQVIGEAAGYVLTSAGKAIAFVPNEIGKSLLQHTRLTGAAL</sequence>
<keyword evidence="3" id="KW-1185">Reference proteome</keyword>
<dbReference type="Proteomes" id="UP000561045">
    <property type="component" value="Unassembled WGS sequence"/>
</dbReference>
<name>A0A840BM76_9RHOO</name>
<evidence type="ECO:0000256" key="1">
    <source>
        <dbReference type="SAM" id="SignalP"/>
    </source>
</evidence>
<comment type="caution">
    <text evidence="2">The sequence shown here is derived from an EMBL/GenBank/DDBJ whole genome shotgun (WGS) entry which is preliminary data.</text>
</comment>
<dbReference type="AlphaFoldDB" id="A0A840BM76"/>
<organism evidence="2 3">
    <name type="scientific">Niveibacterium umoris</name>
    <dbReference type="NCBI Taxonomy" id="1193620"/>
    <lineage>
        <taxon>Bacteria</taxon>
        <taxon>Pseudomonadati</taxon>
        <taxon>Pseudomonadota</taxon>
        <taxon>Betaproteobacteria</taxon>
        <taxon>Rhodocyclales</taxon>
        <taxon>Rhodocyclaceae</taxon>
        <taxon>Niveibacterium</taxon>
    </lineage>
</organism>
<dbReference type="EMBL" id="JACIET010000002">
    <property type="protein sequence ID" value="MBB4013743.1"/>
    <property type="molecule type" value="Genomic_DNA"/>
</dbReference>
<keyword evidence="1" id="KW-0732">Signal</keyword>
<evidence type="ECO:0000313" key="3">
    <source>
        <dbReference type="Proteomes" id="UP000561045"/>
    </source>
</evidence>